<gene>
    <name evidence="1" type="ORF">JTE90_011064</name>
</gene>
<evidence type="ECO:0000313" key="1">
    <source>
        <dbReference type="EMBL" id="KAG8194456.1"/>
    </source>
</evidence>
<comment type="caution">
    <text evidence="1">The sequence shown here is derived from an EMBL/GenBank/DDBJ whole genome shotgun (WGS) entry which is preliminary data.</text>
</comment>
<keyword evidence="2" id="KW-1185">Reference proteome</keyword>
<evidence type="ECO:0000313" key="2">
    <source>
        <dbReference type="Proteomes" id="UP000827092"/>
    </source>
</evidence>
<dbReference type="EMBL" id="JAFNEN010000103">
    <property type="protein sequence ID" value="KAG8194456.1"/>
    <property type="molecule type" value="Genomic_DNA"/>
</dbReference>
<accession>A0AAV6VFM4</accession>
<reference evidence="1 2" key="1">
    <citation type="journal article" date="2022" name="Nat. Ecol. Evol.">
        <title>A masculinizing supergene underlies an exaggerated male reproductive morph in a spider.</title>
        <authorList>
            <person name="Hendrickx F."/>
            <person name="De Corte Z."/>
            <person name="Sonet G."/>
            <person name="Van Belleghem S.M."/>
            <person name="Kostlbacher S."/>
            <person name="Vangestel C."/>
        </authorList>
    </citation>
    <scope>NUCLEOTIDE SEQUENCE [LARGE SCALE GENOMIC DNA]</scope>
    <source>
        <strain evidence="1">W744_W776</strain>
    </source>
</reference>
<sequence>MWCLRPRSFNRFFSFYSSLLDWSHRVKGLRPCFEAKAAFLNIGLRPGIDPRQHAYMAASPAFLSPATTFFQQARHVLG</sequence>
<dbReference type="Proteomes" id="UP000827092">
    <property type="component" value="Unassembled WGS sequence"/>
</dbReference>
<organism evidence="1 2">
    <name type="scientific">Oedothorax gibbosus</name>
    <dbReference type="NCBI Taxonomy" id="931172"/>
    <lineage>
        <taxon>Eukaryota</taxon>
        <taxon>Metazoa</taxon>
        <taxon>Ecdysozoa</taxon>
        <taxon>Arthropoda</taxon>
        <taxon>Chelicerata</taxon>
        <taxon>Arachnida</taxon>
        <taxon>Araneae</taxon>
        <taxon>Araneomorphae</taxon>
        <taxon>Entelegynae</taxon>
        <taxon>Araneoidea</taxon>
        <taxon>Linyphiidae</taxon>
        <taxon>Erigoninae</taxon>
        <taxon>Oedothorax</taxon>
    </lineage>
</organism>
<name>A0AAV6VFM4_9ARAC</name>
<protein>
    <submittedName>
        <fullName evidence="1">Uncharacterized protein</fullName>
    </submittedName>
</protein>
<dbReference type="AlphaFoldDB" id="A0AAV6VFM4"/>
<proteinExistence type="predicted"/>